<dbReference type="EMBL" id="BJON01000014">
    <property type="protein sequence ID" value="GED69765.1"/>
    <property type="molecule type" value="Genomic_DNA"/>
</dbReference>
<evidence type="ECO:0000313" key="3">
    <source>
        <dbReference type="Proteomes" id="UP000036834"/>
    </source>
</evidence>
<proteinExistence type="predicted"/>
<reference evidence="3" key="1">
    <citation type="submission" date="2015-07" db="EMBL/GenBank/DDBJ databases">
        <title>Genome sequencing project for genomic taxonomy and phylogenomics of Bacillus-like bacteria.</title>
        <authorList>
            <person name="Liu B."/>
            <person name="Wang J."/>
            <person name="Zhu Y."/>
            <person name="Liu G."/>
            <person name="Chen Q."/>
            <person name="Chen Z."/>
            <person name="Lan J."/>
            <person name="Che J."/>
            <person name="Ge C."/>
            <person name="Shi H."/>
            <person name="Pan Z."/>
            <person name="Liu X."/>
        </authorList>
    </citation>
    <scope>NUCLEOTIDE SEQUENCE [LARGE SCALE GENOMIC DNA]</scope>
    <source>
        <strain evidence="3">DSM 9887</strain>
    </source>
</reference>
<keyword evidence="4" id="KW-1185">Reference proteome</keyword>
<protein>
    <submittedName>
        <fullName evidence="2">Uncharacterized protein</fullName>
    </submittedName>
</protein>
<dbReference type="Proteomes" id="UP000036834">
    <property type="component" value="Unassembled WGS sequence"/>
</dbReference>
<dbReference type="PATRIC" id="fig|54915.3.peg.2677"/>
<evidence type="ECO:0000313" key="1">
    <source>
        <dbReference type="EMBL" id="GED69765.1"/>
    </source>
</evidence>
<gene>
    <name evidence="2" type="ORF">ADS79_17965</name>
    <name evidence="1" type="ORF">BRE01_34670</name>
</gene>
<comment type="caution">
    <text evidence="2">The sequence shown here is derived from an EMBL/GenBank/DDBJ whole genome shotgun (WGS) entry which is preliminary data.</text>
</comment>
<organism evidence="2 3">
    <name type="scientific">Brevibacillus reuszeri</name>
    <dbReference type="NCBI Taxonomy" id="54915"/>
    <lineage>
        <taxon>Bacteria</taxon>
        <taxon>Bacillati</taxon>
        <taxon>Bacillota</taxon>
        <taxon>Bacilli</taxon>
        <taxon>Bacillales</taxon>
        <taxon>Paenibacillaceae</taxon>
        <taxon>Brevibacillus</taxon>
    </lineage>
</organism>
<reference evidence="2" key="2">
    <citation type="submission" date="2015-07" db="EMBL/GenBank/DDBJ databases">
        <title>MeaNS - Measles Nucleotide Surveillance Program.</title>
        <authorList>
            <person name="Tran T."/>
            <person name="Druce J."/>
        </authorList>
    </citation>
    <scope>NUCLEOTIDE SEQUENCE</scope>
    <source>
        <strain evidence="2">DSM 9887</strain>
    </source>
</reference>
<reference evidence="1 4" key="3">
    <citation type="submission" date="2019-06" db="EMBL/GenBank/DDBJ databases">
        <title>Whole genome shotgun sequence of Brevibacillus reuszeri NBRC 15719.</title>
        <authorList>
            <person name="Hosoyama A."/>
            <person name="Uohara A."/>
            <person name="Ohji S."/>
            <person name="Ichikawa N."/>
        </authorList>
    </citation>
    <scope>NUCLEOTIDE SEQUENCE [LARGE SCALE GENOMIC DNA]</scope>
    <source>
        <strain evidence="1 4">NBRC 15719</strain>
    </source>
</reference>
<sequence length="115" mass="13652">MTVSREETLLADLIHSLTLGDHVNQLQINNFLLKKLTLLDINLLINYTLLEIKELDKKRFETSSMSNIELHQMIKEVIHAFMNWPHNFYNLLDLITDKKKARDLKIRFSRVLGRY</sequence>
<dbReference type="AlphaFoldDB" id="A0A0K9YPV5"/>
<name>A0A0K9YPV5_9BACL</name>
<accession>A0A0K9YPV5</accession>
<dbReference type="EMBL" id="LGIQ01000009">
    <property type="protein sequence ID" value="KNB70749.1"/>
    <property type="molecule type" value="Genomic_DNA"/>
</dbReference>
<evidence type="ECO:0000313" key="4">
    <source>
        <dbReference type="Proteomes" id="UP000319578"/>
    </source>
</evidence>
<dbReference type="Proteomes" id="UP000319578">
    <property type="component" value="Unassembled WGS sequence"/>
</dbReference>
<evidence type="ECO:0000313" key="2">
    <source>
        <dbReference type="EMBL" id="KNB70749.1"/>
    </source>
</evidence>